<sequence length="63" mass="7113">MLAAKSGFLPRAPSSPKTRYTEAYSRTSSTRYLEIIFRAKQTGEITETMPVVMKKGRLSVLFL</sequence>
<dbReference type="Proteomes" id="UP000003676">
    <property type="component" value="Unassembled WGS sequence"/>
</dbReference>
<comment type="caution">
    <text evidence="2">The sequence shown here is derived from an EMBL/GenBank/DDBJ whole genome shotgun (WGS) entry which is preliminary data.</text>
</comment>
<dbReference type="HOGENOM" id="CLU_2878554_0_0_7"/>
<name>B6WQY1_9BACT</name>
<dbReference type="AlphaFoldDB" id="B6WQY1"/>
<organism evidence="2 3">
    <name type="scientific">Desulfovibrio piger ATCC 29098</name>
    <dbReference type="NCBI Taxonomy" id="411464"/>
    <lineage>
        <taxon>Bacteria</taxon>
        <taxon>Pseudomonadati</taxon>
        <taxon>Thermodesulfobacteriota</taxon>
        <taxon>Desulfovibrionia</taxon>
        <taxon>Desulfovibrionales</taxon>
        <taxon>Desulfovibrionaceae</taxon>
        <taxon>Desulfovibrio</taxon>
    </lineage>
</organism>
<accession>B6WQY1</accession>
<dbReference type="EMBL" id="ABXU01000021">
    <property type="protein sequence ID" value="EEB34588.1"/>
    <property type="molecule type" value="Genomic_DNA"/>
</dbReference>
<reference evidence="2 3" key="2">
    <citation type="submission" date="2008-10" db="EMBL/GenBank/DDBJ databases">
        <authorList>
            <person name="Fulton L."/>
            <person name="Clifton S."/>
            <person name="Fulton B."/>
            <person name="Xu J."/>
            <person name="Minx P."/>
            <person name="Pepin K.H."/>
            <person name="Johnson M."/>
            <person name="Bhonagiri V."/>
            <person name="Nash W.E."/>
            <person name="Mardis E.R."/>
            <person name="Wilson R.K."/>
        </authorList>
    </citation>
    <scope>NUCLEOTIDE SEQUENCE [LARGE SCALE GENOMIC DNA]</scope>
    <source>
        <strain evidence="2 3">ATCC 29098</strain>
    </source>
</reference>
<reference evidence="2 3" key="1">
    <citation type="submission" date="2008-10" db="EMBL/GenBank/DDBJ databases">
        <title>Draft genome sequence of Desulvovibrio piger (ATCC 29098).</title>
        <authorList>
            <person name="Sudarsanam P."/>
            <person name="Ley R."/>
            <person name="Guruge J."/>
            <person name="Turnbaugh P.J."/>
            <person name="Mahowald M."/>
            <person name="Liep D."/>
            <person name="Gordon J."/>
        </authorList>
    </citation>
    <scope>NUCLEOTIDE SEQUENCE [LARGE SCALE GENOMIC DNA]</scope>
    <source>
        <strain evidence="2 3">ATCC 29098</strain>
    </source>
</reference>
<evidence type="ECO:0000313" key="3">
    <source>
        <dbReference type="Proteomes" id="UP000003676"/>
    </source>
</evidence>
<feature type="region of interest" description="Disordered" evidence="1">
    <location>
        <begin position="1"/>
        <end position="23"/>
    </location>
</feature>
<gene>
    <name evidence="2" type="ORF">DESPIG_00461</name>
</gene>
<evidence type="ECO:0000313" key="2">
    <source>
        <dbReference type="EMBL" id="EEB34588.1"/>
    </source>
</evidence>
<protein>
    <submittedName>
        <fullName evidence="2">Uncharacterized protein</fullName>
    </submittedName>
</protein>
<evidence type="ECO:0000256" key="1">
    <source>
        <dbReference type="SAM" id="MobiDB-lite"/>
    </source>
</evidence>
<proteinExistence type="predicted"/>